<feature type="binding site" evidence="14">
    <location>
        <position position="114"/>
    </location>
    <ligand>
        <name>Ca(2+)</name>
        <dbReference type="ChEBI" id="CHEBI:29108"/>
        <label>2</label>
    </ligand>
</feature>
<dbReference type="Pfam" id="PF00413">
    <property type="entry name" value="Peptidase_M10"/>
    <property type="match status" value="1"/>
</dbReference>
<comment type="cofactor">
    <cofactor evidence="14">
        <name>Zn(2+)</name>
        <dbReference type="ChEBI" id="CHEBI:29105"/>
    </cofactor>
    <text evidence="14">Binds 2 Zn(2+) ions per subunit.</text>
</comment>
<dbReference type="PROSITE" id="PS00546">
    <property type="entry name" value="CYSTEINE_SWITCH"/>
    <property type="match status" value="1"/>
</dbReference>
<gene>
    <name evidence="19" type="primary">MMP11</name>
</gene>
<feature type="repeat" description="Hemopexin" evidence="15">
    <location>
        <begin position="269"/>
        <end position="311"/>
    </location>
</feature>
<dbReference type="GO" id="GO:0005615">
    <property type="term" value="C:extracellular space"/>
    <property type="evidence" value="ECO:0007669"/>
    <property type="project" value="TreeGrafter"/>
</dbReference>
<evidence type="ECO:0000256" key="7">
    <source>
        <dbReference type="ARBA" id="ARBA00022833"/>
    </source>
</evidence>
<dbReference type="PIRSF" id="PIRSF001191">
    <property type="entry name" value="Peptidase_M10A_matrix"/>
    <property type="match status" value="1"/>
</dbReference>
<keyword evidence="18" id="KW-1185">Reference proteome</keyword>
<feature type="binding site" evidence="13">
    <location>
        <position position="143"/>
    </location>
    <ligand>
        <name>Zn(2+)</name>
        <dbReference type="ChEBI" id="CHEBI:29105"/>
        <label>2</label>
        <note>catalytic</note>
    </ligand>
</feature>
<dbReference type="InterPro" id="IPR024079">
    <property type="entry name" value="MetalloPept_cat_dom_sf"/>
</dbReference>
<feature type="region of interest" description="Disordered" evidence="16">
    <location>
        <begin position="183"/>
        <end position="208"/>
    </location>
</feature>
<evidence type="ECO:0000256" key="10">
    <source>
        <dbReference type="ARBA" id="ARBA00023145"/>
    </source>
</evidence>
<feature type="binding site" evidence="14">
    <location>
        <position position="118"/>
    </location>
    <ligand>
        <name>Ca(2+)</name>
        <dbReference type="ChEBI" id="CHEBI:29108"/>
        <label>3</label>
    </ligand>
</feature>
<feature type="binding site" evidence="14">
    <location>
        <position position="90"/>
    </location>
    <ligand>
        <name>Zn(2+)</name>
        <dbReference type="ChEBI" id="CHEBI:29105"/>
        <label>1</label>
    </ligand>
</feature>
<evidence type="ECO:0000256" key="11">
    <source>
        <dbReference type="ARBA" id="ARBA00023157"/>
    </source>
</evidence>
<feature type="repeat" description="Hemopexin" evidence="15">
    <location>
        <begin position="313"/>
        <end position="361"/>
    </location>
</feature>
<sequence length="417" mass="47285">MQDGARKHTWKEQNSWVSPSVNTLESGVPSKGFSQDTEGQAAHWNPPRCGVPDVPILPDGQNGRNRQKRFVLSGGRWDKTDLTYKYWHGDNLPFDGPGGILAHAFFPKTHREGDVHFDYDETWTIGNNLGTDLLQVAAHEFGHVLGLQHTAVSKSLMSPFYIFRYPLSLSEDDKQGIQYLYGKPKLEPEPAPTPTPTPTAEPPQPDIETNEITNEESVQPDACDTDFDAVSTIRGELFFFKSRYVWRLRGGKLQAGYPALASRHWQGIPSSVDAAFEDPLGSIWFFQGPQYWIYDGERRVSGPAPITELGLSTSPVQAALMWGTEKNKIYFFKGGNYWRFNPSARQVDNVYPRTMADWRGIPQEIDAAFQDEIGFAYFLRGRHYWKFDPVQVKVLEGYPRQISQDFFSCTPSSNSFR</sequence>
<dbReference type="PROSITE" id="PS00024">
    <property type="entry name" value="HEMOPEXIN"/>
    <property type="match status" value="2"/>
</dbReference>
<reference evidence="19" key="1">
    <citation type="submission" date="2025-08" db="UniProtKB">
        <authorList>
            <consortium name="RefSeq"/>
        </authorList>
    </citation>
    <scope>IDENTIFICATION</scope>
</reference>
<feature type="compositionally biased region" description="Pro residues" evidence="16">
    <location>
        <begin position="189"/>
        <end position="205"/>
    </location>
</feature>
<dbReference type="InterPro" id="IPR006026">
    <property type="entry name" value="Peptidase_Metallo"/>
</dbReference>
<dbReference type="GO" id="GO:0031012">
    <property type="term" value="C:extracellular matrix"/>
    <property type="evidence" value="ECO:0007669"/>
    <property type="project" value="InterPro"/>
</dbReference>
<dbReference type="PROSITE" id="PS51642">
    <property type="entry name" value="HEMOPEXIN_2"/>
    <property type="match status" value="4"/>
</dbReference>
<feature type="binding site" evidence="14">
    <location>
        <position position="157"/>
    </location>
    <ligand>
        <name>Zn(2+)</name>
        <dbReference type="ChEBI" id="CHEBI:29105"/>
        <label>2</label>
        <note>catalytic</note>
    </ligand>
</feature>
<dbReference type="PANTHER" id="PTHR10201">
    <property type="entry name" value="MATRIX METALLOPROTEINASE"/>
    <property type="match status" value="1"/>
</dbReference>
<dbReference type="SMART" id="SM00235">
    <property type="entry name" value="ZnMc"/>
    <property type="match status" value="1"/>
</dbReference>
<feature type="binding site" evidence="13">
    <location>
        <position position="149"/>
    </location>
    <ligand>
        <name>Zn(2+)</name>
        <dbReference type="ChEBI" id="CHEBI:29105"/>
        <label>2</label>
        <note>catalytic</note>
    </ligand>
</feature>
<feature type="repeat" description="Hemopexin" evidence="15">
    <location>
        <begin position="220"/>
        <end position="268"/>
    </location>
</feature>
<feature type="compositionally biased region" description="Polar residues" evidence="16">
    <location>
        <begin position="12"/>
        <end position="25"/>
    </location>
</feature>
<dbReference type="PANTHER" id="PTHR10201:SF20">
    <property type="entry name" value="STROMELYSIN-3"/>
    <property type="match status" value="1"/>
</dbReference>
<evidence type="ECO:0000256" key="6">
    <source>
        <dbReference type="ARBA" id="ARBA00022801"/>
    </source>
</evidence>
<feature type="binding site" evidence="14">
    <location>
        <position position="103"/>
    </location>
    <ligand>
        <name>Zn(2+)</name>
        <dbReference type="ChEBI" id="CHEBI:29105"/>
        <label>1</label>
    </ligand>
</feature>
<keyword evidence="3 13" id="KW-0479">Metal-binding</keyword>
<evidence type="ECO:0000256" key="16">
    <source>
        <dbReference type="SAM" id="MobiDB-lite"/>
    </source>
</evidence>
<evidence type="ECO:0000256" key="9">
    <source>
        <dbReference type="ARBA" id="ARBA00023049"/>
    </source>
</evidence>
<organism evidence="18 19">
    <name type="scientific">Alligator sinensis</name>
    <name type="common">Chinese alligator</name>
    <dbReference type="NCBI Taxonomy" id="38654"/>
    <lineage>
        <taxon>Eukaryota</taxon>
        <taxon>Metazoa</taxon>
        <taxon>Chordata</taxon>
        <taxon>Craniata</taxon>
        <taxon>Vertebrata</taxon>
        <taxon>Euteleostomi</taxon>
        <taxon>Archelosauria</taxon>
        <taxon>Archosauria</taxon>
        <taxon>Crocodylia</taxon>
        <taxon>Alligatoridae</taxon>
        <taxon>Alligatorinae</taxon>
        <taxon>Alligator</taxon>
    </lineage>
</organism>
<evidence type="ECO:0000256" key="14">
    <source>
        <dbReference type="PIRSR" id="PIRSR621190-2"/>
    </source>
</evidence>
<feature type="binding site" evidence="14">
    <location>
        <position position="228"/>
    </location>
    <ligand>
        <name>Ca(2+)</name>
        <dbReference type="ChEBI" id="CHEBI:29108"/>
        <label>4</label>
    </ligand>
</feature>
<keyword evidence="9" id="KW-0482">Metalloprotease</keyword>
<dbReference type="CTD" id="4320"/>
<dbReference type="InterPro" id="IPR018487">
    <property type="entry name" value="Hemopexin-like_repeat"/>
</dbReference>
<dbReference type="SUPFAM" id="SSF50923">
    <property type="entry name" value="Hemopexin-like domain"/>
    <property type="match status" value="1"/>
</dbReference>
<dbReference type="Pfam" id="PF00045">
    <property type="entry name" value="Hemopexin"/>
    <property type="match status" value="4"/>
</dbReference>
<feature type="binding site" evidence="14">
    <location>
        <position position="273"/>
    </location>
    <ligand>
        <name>Ca(2+)</name>
        <dbReference type="ChEBI" id="CHEBI:29108"/>
        <label>4</label>
    </ligand>
</feature>
<evidence type="ECO:0000313" key="19">
    <source>
        <dbReference type="RefSeq" id="XP_025055096.1"/>
    </source>
</evidence>
<keyword evidence="2" id="KW-0645">Protease</keyword>
<feature type="binding site" evidence="14">
    <location>
        <position position="96"/>
    </location>
    <ligand>
        <name>Ca(2+)</name>
        <dbReference type="ChEBI" id="CHEBI:29108"/>
        <label>3</label>
    </ligand>
</feature>
<feature type="binding site" evidence="14">
    <location>
        <position position="275"/>
    </location>
    <ligand>
        <name>Ca(2+)</name>
        <dbReference type="ChEBI" id="CHEBI:29108"/>
        <label>5</label>
    </ligand>
</feature>
<evidence type="ECO:0000313" key="18">
    <source>
        <dbReference type="Proteomes" id="UP000189705"/>
    </source>
</evidence>
<keyword evidence="7 13" id="KW-0862">Zinc</keyword>
<feature type="binding site" evidence="14">
    <location>
        <position position="366"/>
    </location>
    <ligand>
        <name>Ca(2+)</name>
        <dbReference type="ChEBI" id="CHEBI:29108"/>
        <label>4</label>
    </ligand>
</feature>
<keyword evidence="5" id="KW-0677">Repeat</keyword>
<evidence type="ECO:0000256" key="1">
    <source>
        <dbReference type="ARBA" id="ARBA00010370"/>
    </source>
</evidence>
<feature type="binding site" evidence="14">
    <location>
        <position position="121"/>
    </location>
    <ligand>
        <name>Ca(2+)</name>
        <dbReference type="ChEBI" id="CHEBI:29108"/>
        <label>3</label>
    </ligand>
</feature>
<dbReference type="InterPro" id="IPR018486">
    <property type="entry name" value="Hemopexin_CS"/>
</dbReference>
<dbReference type="CDD" id="cd00094">
    <property type="entry name" value="HX"/>
    <property type="match status" value="1"/>
</dbReference>
<feature type="region of interest" description="Disordered" evidence="16">
    <location>
        <begin position="1"/>
        <end position="64"/>
    </location>
</feature>
<dbReference type="GO" id="GO:0008270">
    <property type="term" value="F:zinc ion binding"/>
    <property type="evidence" value="ECO:0007669"/>
    <property type="project" value="InterPro"/>
</dbReference>
<dbReference type="InterPro" id="IPR021190">
    <property type="entry name" value="Pept_M10A"/>
</dbReference>
<keyword evidence="11" id="KW-1015">Disulfide bond</keyword>
<dbReference type="SMART" id="SM00120">
    <property type="entry name" value="HX"/>
    <property type="match status" value="4"/>
</dbReference>
<accession>A0A3Q0G605</accession>
<dbReference type="Gene3D" id="2.110.10.10">
    <property type="entry name" value="Hemopexin-like domain"/>
    <property type="match status" value="1"/>
</dbReference>
<dbReference type="Proteomes" id="UP000189705">
    <property type="component" value="Unplaced"/>
</dbReference>
<evidence type="ECO:0000256" key="5">
    <source>
        <dbReference type="ARBA" id="ARBA00022737"/>
    </source>
</evidence>
<dbReference type="AlphaFoldDB" id="A0A3Q0G605"/>
<dbReference type="InterPro" id="IPR036375">
    <property type="entry name" value="Hemopexin-like_dom_sf"/>
</dbReference>
<evidence type="ECO:0000256" key="13">
    <source>
        <dbReference type="PIRSR" id="PIRSR001191-2"/>
    </source>
</evidence>
<protein>
    <submittedName>
        <fullName evidence="19">Stromelysin-3 isoform X2</fullName>
    </submittedName>
</protein>
<dbReference type="GO" id="GO:0030574">
    <property type="term" value="P:collagen catabolic process"/>
    <property type="evidence" value="ECO:0007669"/>
    <property type="project" value="TreeGrafter"/>
</dbReference>
<dbReference type="GO" id="GO:0030198">
    <property type="term" value="P:extracellular matrix organization"/>
    <property type="evidence" value="ECO:0007669"/>
    <property type="project" value="TreeGrafter"/>
</dbReference>
<feature type="active site" evidence="12">
    <location>
        <position position="140"/>
    </location>
</feature>
<dbReference type="InterPro" id="IPR000585">
    <property type="entry name" value="Hemopexin-like_dom"/>
</dbReference>
<name>A0A3Q0G605_ALLSI</name>
<evidence type="ECO:0000256" key="4">
    <source>
        <dbReference type="ARBA" id="ARBA00022729"/>
    </source>
</evidence>
<feature type="binding site" evidence="14">
    <location>
        <position position="88"/>
    </location>
    <ligand>
        <name>Zn(2+)</name>
        <dbReference type="ChEBI" id="CHEBI:29105"/>
        <label>1</label>
    </ligand>
</feature>
<evidence type="ECO:0000256" key="8">
    <source>
        <dbReference type="ARBA" id="ARBA00022837"/>
    </source>
</evidence>
<feature type="binding site" evidence="14">
    <location>
        <position position="121"/>
    </location>
    <ligand>
        <name>Ca(2+)</name>
        <dbReference type="ChEBI" id="CHEBI:29108"/>
        <label>1</label>
    </ligand>
</feature>
<dbReference type="InterPro" id="IPR021158">
    <property type="entry name" value="Pept_M10A_Zn_BS"/>
</dbReference>
<comment type="similarity">
    <text evidence="1">Belongs to the peptidase M10A family.</text>
</comment>
<dbReference type="CDD" id="cd04278">
    <property type="entry name" value="ZnMc_MMP"/>
    <property type="match status" value="1"/>
</dbReference>
<evidence type="ECO:0000256" key="12">
    <source>
        <dbReference type="PIRSR" id="PIRSR001191-1"/>
    </source>
</evidence>
<dbReference type="SUPFAM" id="SSF55486">
    <property type="entry name" value="Metalloproteases ('zincins'), catalytic domain"/>
    <property type="match status" value="1"/>
</dbReference>
<dbReference type="GO" id="GO:0004222">
    <property type="term" value="F:metalloendopeptidase activity"/>
    <property type="evidence" value="ECO:0007669"/>
    <property type="project" value="InterPro"/>
</dbReference>
<dbReference type="GeneID" id="102372957"/>
<evidence type="ECO:0000256" key="15">
    <source>
        <dbReference type="PROSITE-ProRule" id="PRU01011"/>
    </source>
</evidence>
<dbReference type="Gene3D" id="3.40.390.10">
    <property type="entry name" value="Collagenase (Catalytic Domain)"/>
    <property type="match status" value="1"/>
</dbReference>
<comment type="cofactor">
    <cofactor evidence="14">
        <name>Ca(2+)</name>
        <dbReference type="ChEBI" id="CHEBI:29108"/>
    </cofactor>
    <text evidence="14">Can bind about 5 Ca(2+) ions per subunit.</text>
</comment>
<feature type="binding site" evidence="13">
    <location>
        <position position="139"/>
    </location>
    <ligand>
        <name>Zn(2+)</name>
        <dbReference type="ChEBI" id="CHEBI:29105"/>
        <label>2</label>
        <note>catalytic</note>
    </ligand>
</feature>
<keyword evidence="6" id="KW-0378">Hydrolase</keyword>
<feature type="domain" description="Peptidase metallopeptidase" evidence="17">
    <location>
        <begin position="6"/>
        <end position="183"/>
    </location>
</feature>
<keyword evidence="4" id="KW-0732">Signal</keyword>
<feature type="repeat" description="Hemopexin" evidence="15">
    <location>
        <begin position="362"/>
        <end position="409"/>
    </location>
</feature>
<evidence type="ECO:0000256" key="2">
    <source>
        <dbReference type="ARBA" id="ARBA00022670"/>
    </source>
</evidence>
<proteinExistence type="inferred from homology"/>
<keyword evidence="8 14" id="KW-0106">Calcium</keyword>
<dbReference type="RefSeq" id="XP_025055096.1">
    <property type="nucleotide sequence ID" value="XM_025199311.1"/>
</dbReference>
<dbReference type="GO" id="GO:0006508">
    <property type="term" value="P:proteolysis"/>
    <property type="evidence" value="ECO:0007669"/>
    <property type="project" value="UniProtKB-KW"/>
</dbReference>
<evidence type="ECO:0000256" key="3">
    <source>
        <dbReference type="ARBA" id="ARBA00022723"/>
    </source>
</evidence>
<dbReference type="InterPro" id="IPR001818">
    <property type="entry name" value="Pept_M10_metallopeptidase"/>
</dbReference>
<dbReference type="InterPro" id="IPR033739">
    <property type="entry name" value="M10A_MMP"/>
</dbReference>
<dbReference type="FunFam" id="2.110.10.10:FF:000005">
    <property type="entry name" value="Stromelysin-3 preproprotein"/>
    <property type="match status" value="1"/>
</dbReference>
<keyword evidence="10" id="KW-0865">Zymogen</keyword>
<feature type="binding site" evidence="14">
    <location>
        <position position="319"/>
    </location>
    <ligand>
        <name>Ca(2+)</name>
        <dbReference type="ChEBI" id="CHEBI:29108"/>
        <label>5</label>
    </ligand>
</feature>
<evidence type="ECO:0000259" key="17">
    <source>
        <dbReference type="SMART" id="SM00235"/>
    </source>
</evidence>
<feature type="binding site" evidence="14">
    <location>
        <position position="116"/>
    </location>
    <ligand>
        <name>Zn(2+)</name>
        <dbReference type="ChEBI" id="CHEBI:29105"/>
        <label>1</label>
    </ligand>
</feature>
<feature type="binding site" evidence="14">
    <location>
        <position position="95"/>
    </location>
    <ligand>
        <name>Ca(2+)</name>
        <dbReference type="ChEBI" id="CHEBI:29108"/>
        <label>3</label>
    </ligand>
</feature>